<keyword evidence="3" id="KW-1185">Reference proteome</keyword>
<evidence type="ECO:0000313" key="3">
    <source>
        <dbReference type="Proteomes" id="UP000325945"/>
    </source>
</evidence>
<feature type="compositionally biased region" description="Basic and acidic residues" evidence="1">
    <location>
        <begin position="28"/>
        <end position="68"/>
    </location>
</feature>
<proteinExistence type="predicted"/>
<dbReference type="AlphaFoldDB" id="A0A5N6XG34"/>
<dbReference type="PIRSF" id="PIRSF002590">
    <property type="entry name" value="HSP9/HSP12_fun"/>
    <property type="match status" value="1"/>
</dbReference>
<feature type="compositionally biased region" description="Basic and acidic residues" evidence="1">
    <location>
        <begin position="76"/>
        <end position="89"/>
    </location>
</feature>
<dbReference type="Gene3D" id="6.10.280.100">
    <property type="match status" value="1"/>
</dbReference>
<dbReference type="Pfam" id="PF04119">
    <property type="entry name" value="HSP9_HSP12"/>
    <property type="match status" value="1"/>
</dbReference>
<evidence type="ECO:0000313" key="2">
    <source>
        <dbReference type="EMBL" id="KAE8331336.1"/>
    </source>
</evidence>
<protein>
    <submittedName>
        <fullName evidence="2">Heat shock protein 9/12-domain-containing protein</fullName>
    </submittedName>
</protein>
<sequence>MSDTGRKDFSTKAKEELTPDSAKSTQQKVKEGATDIGDRVSRGFQPDDQKSGTQEAFDKGQRVHDNKSHGSTGESILDKAKNAVGLGDH</sequence>
<feature type="region of interest" description="Disordered" evidence="1">
    <location>
        <begin position="1"/>
        <end position="89"/>
    </location>
</feature>
<dbReference type="EMBL" id="ML741769">
    <property type="protein sequence ID" value="KAE8331336.1"/>
    <property type="molecule type" value="Genomic_DNA"/>
</dbReference>
<feature type="compositionally biased region" description="Basic and acidic residues" evidence="1">
    <location>
        <begin position="1"/>
        <end position="17"/>
    </location>
</feature>
<name>A0A5N6XG34_9EURO</name>
<accession>A0A5N6XG34</accession>
<dbReference type="InterPro" id="IPR007250">
    <property type="entry name" value="HSP9_HSP12"/>
</dbReference>
<dbReference type="Proteomes" id="UP000325945">
    <property type="component" value="Unassembled WGS sequence"/>
</dbReference>
<keyword evidence="2" id="KW-0346">Stress response</keyword>
<reference evidence="3" key="1">
    <citation type="submission" date="2019-04" db="EMBL/GenBank/DDBJ databases">
        <title>Friends and foes A comparative genomics studyof 23 Aspergillus species from section Flavi.</title>
        <authorList>
            <consortium name="DOE Joint Genome Institute"/>
            <person name="Kjaerbolling I."/>
            <person name="Vesth T."/>
            <person name="Frisvad J.C."/>
            <person name="Nybo J.L."/>
            <person name="Theobald S."/>
            <person name="Kildgaard S."/>
            <person name="Isbrandt T."/>
            <person name="Kuo A."/>
            <person name="Sato A."/>
            <person name="Lyhne E.K."/>
            <person name="Kogle M.E."/>
            <person name="Wiebenga A."/>
            <person name="Kun R.S."/>
            <person name="Lubbers R.J."/>
            <person name="Makela M.R."/>
            <person name="Barry K."/>
            <person name="Chovatia M."/>
            <person name="Clum A."/>
            <person name="Daum C."/>
            <person name="Haridas S."/>
            <person name="He G."/>
            <person name="LaButti K."/>
            <person name="Lipzen A."/>
            <person name="Mondo S."/>
            <person name="Riley R."/>
            <person name="Salamov A."/>
            <person name="Simmons B.A."/>
            <person name="Magnuson J.K."/>
            <person name="Henrissat B."/>
            <person name="Mortensen U.H."/>
            <person name="Larsen T.O."/>
            <person name="Devries R.P."/>
            <person name="Grigoriev I.V."/>
            <person name="Machida M."/>
            <person name="Baker S.E."/>
            <person name="Andersen M.R."/>
        </authorList>
    </citation>
    <scope>NUCLEOTIDE SEQUENCE [LARGE SCALE GENOMIC DNA]</scope>
    <source>
        <strain evidence="3">CBS 130017</strain>
    </source>
</reference>
<gene>
    <name evidence="2" type="ORF">BDV39DRAFT_200987</name>
</gene>
<organism evidence="2 3">
    <name type="scientific">Aspergillus sergii</name>
    <dbReference type="NCBI Taxonomy" id="1034303"/>
    <lineage>
        <taxon>Eukaryota</taxon>
        <taxon>Fungi</taxon>
        <taxon>Dikarya</taxon>
        <taxon>Ascomycota</taxon>
        <taxon>Pezizomycotina</taxon>
        <taxon>Eurotiomycetes</taxon>
        <taxon>Eurotiomycetidae</taxon>
        <taxon>Eurotiales</taxon>
        <taxon>Aspergillaceae</taxon>
        <taxon>Aspergillus</taxon>
        <taxon>Aspergillus subgen. Circumdati</taxon>
    </lineage>
</organism>
<evidence type="ECO:0000256" key="1">
    <source>
        <dbReference type="SAM" id="MobiDB-lite"/>
    </source>
</evidence>